<dbReference type="Proteomes" id="UP000295131">
    <property type="component" value="Unassembled WGS sequence"/>
</dbReference>
<dbReference type="HAMAP" id="MF_00187">
    <property type="entry name" value="FdhD"/>
    <property type="match status" value="1"/>
</dbReference>
<protein>
    <recommendedName>
        <fullName evidence="3">Sulfur carrier protein FdhD</fullName>
    </recommendedName>
</protein>
<dbReference type="EMBL" id="SMSI01000002">
    <property type="protein sequence ID" value="TDH36295.1"/>
    <property type="molecule type" value="Genomic_DNA"/>
</dbReference>
<dbReference type="PANTHER" id="PTHR30592">
    <property type="entry name" value="FORMATE DEHYDROGENASE"/>
    <property type="match status" value="1"/>
</dbReference>
<sequence length="290" mass="30620">MTSRPASRAASRPSNPPNRRVREVRRMVDHLRKLPEESPVALTFNGVTEAVMMATPCDLADFGIGFALSEGIIRSAREVSSLEVVCLDGGHDVQMSIPTERQQALTARRRKAMGPVGCGLCGIESIEAALRDLPELAAGLRIDSADIAAAVDALGRNQPLRAETGAMHGAGLFVPGKGLLRAREDVGRHNALDKLIGACARDGIGPASGALVISSRVSVDLIQKAVAAGSEILIAVSTPTELAVSTAERTGLTLVALVRGEDYRIFSRPERISHHDAIDEKTAGRNADVA</sequence>
<organism evidence="4 5">
    <name type="scientific">Pseudohoeflea suaedae</name>
    <dbReference type="NCBI Taxonomy" id="877384"/>
    <lineage>
        <taxon>Bacteria</taxon>
        <taxon>Pseudomonadati</taxon>
        <taxon>Pseudomonadota</taxon>
        <taxon>Alphaproteobacteria</taxon>
        <taxon>Hyphomicrobiales</taxon>
        <taxon>Rhizobiaceae</taxon>
        <taxon>Pseudohoeflea</taxon>
    </lineage>
</organism>
<keyword evidence="2 3" id="KW-0501">Molybdenum cofactor biosynthesis</keyword>
<dbReference type="Gene3D" id="3.40.140.10">
    <property type="entry name" value="Cytidine Deaminase, domain 2"/>
    <property type="match status" value="1"/>
</dbReference>
<dbReference type="InterPro" id="IPR016193">
    <property type="entry name" value="Cytidine_deaminase-like"/>
</dbReference>
<feature type="active site" description="Cysteine persulfide intermediate" evidence="3">
    <location>
        <position position="118"/>
    </location>
</feature>
<keyword evidence="5" id="KW-1185">Reference proteome</keyword>
<dbReference type="SUPFAM" id="SSF53927">
    <property type="entry name" value="Cytidine deaminase-like"/>
    <property type="match status" value="1"/>
</dbReference>
<comment type="similarity">
    <text evidence="3">Belongs to the FdhD family.</text>
</comment>
<dbReference type="PANTHER" id="PTHR30592:SF1">
    <property type="entry name" value="SULFUR CARRIER PROTEIN FDHD"/>
    <property type="match status" value="1"/>
</dbReference>
<comment type="caution">
    <text evidence="3">Lacks conserved residue(s) required for the propagation of feature annotation.</text>
</comment>
<comment type="function">
    <text evidence="3">Required for formate dehydrogenase (FDH) activity. Acts as a sulfur carrier protein that transfers sulfur from IscS to the molybdenum cofactor prior to its insertion into FDH.</text>
</comment>
<evidence type="ECO:0000256" key="3">
    <source>
        <dbReference type="HAMAP-Rule" id="MF_00187"/>
    </source>
</evidence>
<dbReference type="GO" id="GO:0005737">
    <property type="term" value="C:cytoplasm"/>
    <property type="evidence" value="ECO:0007669"/>
    <property type="project" value="UniProtKB-SubCell"/>
</dbReference>
<comment type="caution">
    <text evidence="4">The sequence shown here is derived from an EMBL/GenBank/DDBJ whole genome shotgun (WGS) entry which is preliminary data.</text>
</comment>
<dbReference type="GO" id="GO:0097163">
    <property type="term" value="F:sulfur carrier activity"/>
    <property type="evidence" value="ECO:0007669"/>
    <property type="project" value="UniProtKB-UniRule"/>
</dbReference>
<evidence type="ECO:0000313" key="4">
    <source>
        <dbReference type="EMBL" id="TDH36295.1"/>
    </source>
</evidence>
<dbReference type="PIRSF" id="PIRSF015626">
    <property type="entry name" value="FdhD"/>
    <property type="match status" value="1"/>
</dbReference>
<keyword evidence="4" id="KW-0808">Transferase</keyword>
<dbReference type="AlphaFoldDB" id="A0A4R5PKZ4"/>
<evidence type="ECO:0000256" key="1">
    <source>
        <dbReference type="ARBA" id="ARBA00022490"/>
    </source>
</evidence>
<name>A0A4R5PKZ4_9HYPH</name>
<evidence type="ECO:0000256" key="2">
    <source>
        <dbReference type="ARBA" id="ARBA00023150"/>
    </source>
</evidence>
<dbReference type="OrthoDB" id="3197277at2"/>
<dbReference type="Pfam" id="PF02634">
    <property type="entry name" value="FdhD-NarQ"/>
    <property type="match status" value="1"/>
</dbReference>
<evidence type="ECO:0000313" key="5">
    <source>
        <dbReference type="Proteomes" id="UP000295131"/>
    </source>
</evidence>
<keyword evidence="1 3" id="KW-0963">Cytoplasm</keyword>
<accession>A0A4R5PKZ4</accession>
<comment type="subcellular location">
    <subcellularLocation>
        <location evidence="3">Cytoplasm</location>
    </subcellularLocation>
</comment>
<gene>
    <name evidence="3 4" type="primary">fdhD</name>
    <name evidence="4" type="ORF">E2A64_13555</name>
</gene>
<proteinExistence type="inferred from homology"/>
<reference evidence="4 5" key="1">
    <citation type="journal article" date="2013" name="Int. J. Syst. Evol. Microbiol.">
        <title>Hoeflea suaedae sp. nov., an endophytic bacterium isolated from the root of the halophyte Suaeda maritima.</title>
        <authorList>
            <person name="Chung E.J."/>
            <person name="Park J.A."/>
            <person name="Pramanik P."/>
            <person name="Bibi F."/>
            <person name="Jeon C.O."/>
            <person name="Chung Y.R."/>
        </authorList>
    </citation>
    <scope>NUCLEOTIDE SEQUENCE [LARGE SCALE GENOMIC DNA]</scope>
    <source>
        <strain evidence="4 5">YC6898</strain>
    </source>
</reference>
<dbReference type="Gene3D" id="3.10.20.10">
    <property type="match status" value="1"/>
</dbReference>
<dbReference type="GO" id="GO:0016783">
    <property type="term" value="F:sulfurtransferase activity"/>
    <property type="evidence" value="ECO:0007669"/>
    <property type="project" value="InterPro"/>
</dbReference>
<dbReference type="NCBIfam" id="TIGR00129">
    <property type="entry name" value="fdhD_narQ"/>
    <property type="match status" value="1"/>
</dbReference>
<dbReference type="GO" id="GO:0006777">
    <property type="term" value="P:Mo-molybdopterin cofactor biosynthetic process"/>
    <property type="evidence" value="ECO:0007669"/>
    <property type="project" value="UniProtKB-UniRule"/>
</dbReference>
<dbReference type="InterPro" id="IPR003786">
    <property type="entry name" value="FdhD"/>
</dbReference>